<feature type="region of interest" description="Disordered" evidence="1">
    <location>
        <begin position="81"/>
        <end position="117"/>
    </location>
</feature>
<evidence type="ECO:0000313" key="3">
    <source>
        <dbReference type="Proteomes" id="UP000274922"/>
    </source>
</evidence>
<feature type="compositionally biased region" description="Low complexity" evidence="1">
    <location>
        <begin position="92"/>
        <end position="110"/>
    </location>
</feature>
<accession>A0A4P9X2Z2</accession>
<feature type="region of interest" description="Disordered" evidence="1">
    <location>
        <begin position="1"/>
        <end position="42"/>
    </location>
</feature>
<dbReference type="AlphaFoldDB" id="A0A4P9X2Z2"/>
<dbReference type="Proteomes" id="UP000274922">
    <property type="component" value="Unassembled WGS sequence"/>
</dbReference>
<organism evidence="2 3">
    <name type="scientific">Caulochytrium protostelioides</name>
    <dbReference type="NCBI Taxonomy" id="1555241"/>
    <lineage>
        <taxon>Eukaryota</taxon>
        <taxon>Fungi</taxon>
        <taxon>Fungi incertae sedis</taxon>
        <taxon>Chytridiomycota</taxon>
        <taxon>Chytridiomycota incertae sedis</taxon>
        <taxon>Chytridiomycetes</taxon>
        <taxon>Caulochytriales</taxon>
        <taxon>Caulochytriaceae</taxon>
        <taxon>Caulochytrium</taxon>
    </lineage>
</organism>
<evidence type="ECO:0000256" key="1">
    <source>
        <dbReference type="SAM" id="MobiDB-lite"/>
    </source>
</evidence>
<proteinExistence type="predicted"/>
<protein>
    <submittedName>
        <fullName evidence="2">Uncharacterized protein</fullName>
    </submittedName>
</protein>
<sequence>MAHPKRVLGLRAAAAAKRAKTTGDRPAHSRSPGGSADAKAPIDAEADLSIPLTEDGVPERDHLLDLWSLWIAALHEYDMGAPRDDDDDDGDAAASPSASTPASVSASQSADDAERPDRMRLVRGTIHQCDMLKRLAASRDTSPTTAQDPSMAYTEALLAHTGEMHAIYAEALLLYMRAQPAEDAESTARGLMVLDAERAAVAATMTNRNRANVRFWQQRAGALRLATLDVGIALLRHESLAVPSNDARAASRAALDAAIEAVATLLRHRESLPHTCDADPMSDDAQRAGEGVATRVWRLHFFISHTLPRLNAFLQTADREAAALTPRRCVQVAAVWRELAQELGPATTAVDHAMLALHRAEALAAYADGVAETLDHEHEVTESAVEPACAATAVATAYSLLAIARRLLDAYLPQTGTSGTGDPGEDDTSRALRLFATSAPETAAWLACDEADTAAQMKPATALSENWAGLPALQVMRAEILLQQAGLVEMAASGYLAAAASQEAASTMMEPSPRQVIDQLKALGPDGLYNAARATISTMDPAHVPPRFLIDVDCDSDSDENL</sequence>
<name>A0A4P9X2Z2_9FUNG</name>
<dbReference type="EMBL" id="ML014290">
    <property type="protein sequence ID" value="RKO99370.1"/>
    <property type="molecule type" value="Genomic_DNA"/>
</dbReference>
<reference evidence="3" key="1">
    <citation type="journal article" date="2018" name="Nat. Microbiol.">
        <title>Leveraging single-cell genomics to expand the fungal tree of life.</title>
        <authorList>
            <person name="Ahrendt S.R."/>
            <person name="Quandt C.A."/>
            <person name="Ciobanu D."/>
            <person name="Clum A."/>
            <person name="Salamov A."/>
            <person name="Andreopoulos B."/>
            <person name="Cheng J.F."/>
            <person name="Woyke T."/>
            <person name="Pelin A."/>
            <person name="Henrissat B."/>
            <person name="Reynolds N.K."/>
            <person name="Benny G.L."/>
            <person name="Smith M.E."/>
            <person name="James T.Y."/>
            <person name="Grigoriev I.V."/>
        </authorList>
    </citation>
    <scope>NUCLEOTIDE SEQUENCE [LARGE SCALE GENOMIC DNA]</scope>
    <source>
        <strain evidence="3">ATCC 52028</strain>
    </source>
</reference>
<gene>
    <name evidence="2" type="ORF">CXG81DRAFT_20525</name>
</gene>
<evidence type="ECO:0000313" key="2">
    <source>
        <dbReference type="EMBL" id="RKO99370.1"/>
    </source>
</evidence>
<keyword evidence="3" id="KW-1185">Reference proteome</keyword>